<dbReference type="Pfam" id="PF13487">
    <property type="entry name" value="HD_5"/>
    <property type="match status" value="2"/>
</dbReference>
<evidence type="ECO:0000313" key="3">
    <source>
        <dbReference type="EMBL" id="MFD2090991.1"/>
    </source>
</evidence>
<keyword evidence="4" id="KW-1185">Reference proteome</keyword>
<proteinExistence type="predicted"/>
<dbReference type="InterPro" id="IPR037522">
    <property type="entry name" value="HD_GYP_dom"/>
</dbReference>
<dbReference type="EMBL" id="JBHUHP010000004">
    <property type="protein sequence ID" value="MFD2090991.1"/>
    <property type="molecule type" value="Genomic_DNA"/>
</dbReference>
<evidence type="ECO:0000313" key="4">
    <source>
        <dbReference type="Proteomes" id="UP001597402"/>
    </source>
</evidence>
<dbReference type="Gene3D" id="1.10.3210.10">
    <property type="entry name" value="Hypothetical protein af1432"/>
    <property type="match status" value="2"/>
</dbReference>
<organism evidence="3 4">
    <name type="scientific">Blastococcus deserti</name>
    <dbReference type="NCBI Taxonomy" id="2259033"/>
    <lineage>
        <taxon>Bacteria</taxon>
        <taxon>Bacillati</taxon>
        <taxon>Actinomycetota</taxon>
        <taxon>Actinomycetes</taxon>
        <taxon>Geodermatophilales</taxon>
        <taxon>Geodermatophilaceae</taxon>
        <taxon>Blastococcus</taxon>
    </lineage>
</organism>
<dbReference type="PANTHER" id="PTHR45228">
    <property type="entry name" value="CYCLIC DI-GMP PHOSPHODIESTERASE TM_0186-RELATED"/>
    <property type="match status" value="1"/>
</dbReference>
<dbReference type="CDD" id="cd00077">
    <property type="entry name" value="HDc"/>
    <property type="match status" value="1"/>
</dbReference>
<dbReference type="SUPFAM" id="SSF46894">
    <property type="entry name" value="C-terminal effector domain of the bipartite response regulators"/>
    <property type="match status" value="1"/>
</dbReference>
<accession>A0ABW4X6D3</accession>
<reference evidence="4" key="1">
    <citation type="journal article" date="2019" name="Int. J. Syst. Evol. Microbiol.">
        <title>The Global Catalogue of Microorganisms (GCM) 10K type strain sequencing project: providing services to taxonomists for standard genome sequencing and annotation.</title>
        <authorList>
            <consortium name="The Broad Institute Genomics Platform"/>
            <consortium name="The Broad Institute Genome Sequencing Center for Infectious Disease"/>
            <person name="Wu L."/>
            <person name="Ma J."/>
        </authorList>
    </citation>
    <scope>NUCLEOTIDE SEQUENCE [LARGE SCALE GENOMIC DNA]</scope>
    <source>
        <strain evidence="4">JCM 3338</strain>
    </source>
</reference>
<dbReference type="PRINTS" id="PR00038">
    <property type="entry name" value="HTHLUXR"/>
</dbReference>
<feature type="domain" description="HTH luxR-type" evidence="1">
    <location>
        <begin position="449"/>
        <end position="514"/>
    </location>
</feature>
<dbReference type="PROSITE" id="PS50043">
    <property type="entry name" value="HTH_LUXR_2"/>
    <property type="match status" value="1"/>
</dbReference>
<dbReference type="SMART" id="SM00471">
    <property type="entry name" value="HDc"/>
    <property type="match status" value="1"/>
</dbReference>
<protein>
    <submittedName>
        <fullName evidence="3">HD domain-containing phosphohydrolase</fullName>
    </submittedName>
</protein>
<dbReference type="InterPro" id="IPR052020">
    <property type="entry name" value="Cyclic_di-GMP/3'3'-cGAMP_PDE"/>
</dbReference>
<dbReference type="PROSITE" id="PS51832">
    <property type="entry name" value="HD_GYP"/>
    <property type="match status" value="1"/>
</dbReference>
<dbReference type="InterPro" id="IPR000792">
    <property type="entry name" value="Tscrpt_reg_LuxR_C"/>
</dbReference>
<dbReference type="InterPro" id="IPR003607">
    <property type="entry name" value="HD/PDEase_dom"/>
</dbReference>
<dbReference type="InterPro" id="IPR036388">
    <property type="entry name" value="WH-like_DNA-bd_sf"/>
</dbReference>
<dbReference type="CDD" id="cd06170">
    <property type="entry name" value="LuxR_C_like"/>
    <property type="match status" value="1"/>
</dbReference>
<dbReference type="Gene3D" id="1.10.10.10">
    <property type="entry name" value="Winged helix-like DNA-binding domain superfamily/Winged helix DNA-binding domain"/>
    <property type="match status" value="1"/>
</dbReference>
<evidence type="ECO:0000259" key="1">
    <source>
        <dbReference type="PROSITE" id="PS50043"/>
    </source>
</evidence>
<comment type="caution">
    <text evidence="3">The sequence shown here is derived from an EMBL/GenBank/DDBJ whole genome shotgun (WGS) entry which is preliminary data.</text>
</comment>
<feature type="domain" description="HD-GYP" evidence="2">
    <location>
        <begin position="259"/>
        <end position="455"/>
    </location>
</feature>
<name>A0ABW4X6D3_9ACTN</name>
<gene>
    <name evidence="3" type="ORF">ACFSHS_05330</name>
</gene>
<dbReference type="SMART" id="SM00421">
    <property type="entry name" value="HTH_LUXR"/>
    <property type="match status" value="1"/>
</dbReference>
<evidence type="ECO:0000259" key="2">
    <source>
        <dbReference type="PROSITE" id="PS51832"/>
    </source>
</evidence>
<dbReference type="Pfam" id="PF00196">
    <property type="entry name" value="GerE"/>
    <property type="match status" value="1"/>
</dbReference>
<dbReference type="SUPFAM" id="SSF109604">
    <property type="entry name" value="HD-domain/PDEase-like"/>
    <property type="match status" value="1"/>
</dbReference>
<dbReference type="InterPro" id="IPR016032">
    <property type="entry name" value="Sig_transdc_resp-reg_C-effctor"/>
</dbReference>
<dbReference type="RefSeq" id="WP_376872722.1">
    <property type="nucleotide sequence ID" value="NZ_JBHUHP010000004.1"/>
</dbReference>
<dbReference type="Proteomes" id="UP001597402">
    <property type="component" value="Unassembled WGS sequence"/>
</dbReference>
<sequence>MPEPAADGVRRVEIVGALSLAADLGMGQPLEQGLRGCLVAQRLARVVGLDAAGAAATAALALLRFIGCTADSHTGAVFFDDEIEARTVTTPLIYARPREAMGAMVGIIRGDSVLRRTATSLALAATGVQRFRAGARAHCEVAELLAGRLGFEDDARRGLDHVFERWDGQGFPHRARGEEIELTARIVHVAYDAAAEHRATGRAGVIAMARERSGRGYDPRLVDALCADLETCLGDLDVPSVWEAVLASAGDWNWDGDLCGHALDDALEVMADFADLKSSYTPGHSRAVARRAGRAAAGLGLPAEDVVTAQRAGLVHDLGRAGVSVHVWDKPGPLTLDEQERARLHAYYTERVLAPVKSLTAVARIASLHHERLDGSGYHRGTTSAGLPSGARVLAAADAYQAMTEARAHRPALPAVGARAALRAEARAGRLDADAVSAVLEERGSGRRDPDRSPGLSAREVEVLRLLARGCTTRQIARALGITVKTADSHVQHIYTKAGVSTRAAATLYAIQRGLLPAL</sequence>